<evidence type="ECO:0000313" key="4">
    <source>
        <dbReference type="Proteomes" id="UP000007148"/>
    </source>
</evidence>
<dbReference type="PANTHER" id="PTHR47098">
    <property type="entry name" value="PROTEIN MAK32"/>
    <property type="match status" value="1"/>
</dbReference>
<evidence type="ECO:0000256" key="1">
    <source>
        <dbReference type="SAM" id="MobiDB-lite"/>
    </source>
</evidence>
<organism evidence="3 4">
    <name type="scientific">Serendipita indica (strain DSM 11827)</name>
    <name type="common">Root endophyte fungus</name>
    <name type="synonym">Piriformospora indica</name>
    <dbReference type="NCBI Taxonomy" id="1109443"/>
    <lineage>
        <taxon>Eukaryota</taxon>
        <taxon>Fungi</taxon>
        <taxon>Dikarya</taxon>
        <taxon>Basidiomycota</taxon>
        <taxon>Agaricomycotina</taxon>
        <taxon>Agaricomycetes</taxon>
        <taxon>Sebacinales</taxon>
        <taxon>Serendipitaceae</taxon>
        <taxon>Serendipita</taxon>
    </lineage>
</organism>
<dbReference type="OrthoDB" id="497927at2759"/>
<dbReference type="SUPFAM" id="SSF53613">
    <property type="entry name" value="Ribokinase-like"/>
    <property type="match status" value="1"/>
</dbReference>
<accession>G4T7H0</accession>
<dbReference type="Pfam" id="PF00294">
    <property type="entry name" value="PfkB"/>
    <property type="match status" value="1"/>
</dbReference>
<feature type="domain" description="Carbohydrate kinase PfkB" evidence="2">
    <location>
        <begin position="150"/>
        <end position="284"/>
    </location>
</feature>
<sequence length="310" mass="34835">MDRFEYLDESGQPTGREAQEQVEEEHKGFDFQSSVLEQLSEYGRDMWIYREHADRGTTRALNLYRGEHRGFEYLTPRLRITPKDFTSAQRARYLHFICSPTRAQEIMREVHGIADWNPVTIYEPIPVGLVCRFECEMTIHAQDRCVPSELPALREVLPDIHILSPNALEACTLLSLASDREPSRELIEAAATQLYDFGVGPNGQGSVLIRSGELGVLIHDSTGRLWIEAYFQSRDSDKVVDVTGAGNAFLGGLAAGLYHSNQDVRQAAIYASISASFVIEQHGLPTFKDGLWNGDSPERRLHSLRSRAVG</sequence>
<feature type="region of interest" description="Disordered" evidence="1">
    <location>
        <begin position="1"/>
        <end position="27"/>
    </location>
</feature>
<dbReference type="Gene3D" id="3.40.1190.20">
    <property type="match status" value="1"/>
</dbReference>
<dbReference type="InParanoid" id="G4T7H0"/>
<dbReference type="AlphaFoldDB" id="G4T7H0"/>
<evidence type="ECO:0000313" key="3">
    <source>
        <dbReference type="EMBL" id="CCA67241.1"/>
    </source>
</evidence>
<comment type="caution">
    <text evidence="3">The sequence shown here is derived from an EMBL/GenBank/DDBJ whole genome shotgun (WGS) entry which is preliminary data.</text>
</comment>
<name>G4T7H0_SERID</name>
<dbReference type="InterPro" id="IPR029056">
    <property type="entry name" value="Ribokinase-like"/>
</dbReference>
<keyword evidence="4" id="KW-1185">Reference proteome</keyword>
<evidence type="ECO:0000259" key="2">
    <source>
        <dbReference type="Pfam" id="PF00294"/>
    </source>
</evidence>
<proteinExistence type="predicted"/>
<dbReference type="eggNOG" id="ENOG502QTK3">
    <property type="taxonomic scope" value="Eukaryota"/>
</dbReference>
<dbReference type="FunCoup" id="G4T7H0">
    <property type="interactions" value="1"/>
</dbReference>
<dbReference type="OMA" id="CNDIVET"/>
<dbReference type="Proteomes" id="UP000007148">
    <property type="component" value="Unassembled WGS sequence"/>
</dbReference>
<dbReference type="InterPro" id="IPR011611">
    <property type="entry name" value="PfkB_dom"/>
</dbReference>
<dbReference type="STRING" id="1109443.G4T7H0"/>
<reference evidence="3 4" key="1">
    <citation type="journal article" date="2011" name="PLoS Pathog.">
        <title>Endophytic Life Strategies Decoded by Genome and Transcriptome Analyses of the Mutualistic Root Symbiont Piriformospora indica.</title>
        <authorList>
            <person name="Zuccaro A."/>
            <person name="Lahrmann U."/>
            <person name="Guldener U."/>
            <person name="Langen G."/>
            <person name="Pfiffi S."/>
            <person name="Biedenkopf D."/>
            <person name="Wong P."/>
            <person name="Samans B."/>
            <person name="Grimm C."/>
            <person name="Basiewicz M."/>
            <person name="Murat C."/>
            <person name="Martin F."/>
            <person name="Kogel K.H."/>
        </authorList>
    </citation>
    <scope>NUCLEOTIDE SEQUENCE [LARGE SCALE GENOMIC DNA]</scope>
    <source>
        <strain evidence="3 4">DSM 11827</strain>
    </source>
</reference>
<dbReference type="EMBL" id="CAFZ01000011">
    <property type="protein sequence ID" value="CCA67241.1"/>
    <property type="molecule type" value="Genomic_DNA"/>
</dbReference>
<gene>
    <name evidence="3" type="ORF">PIIN_01074</name>
</gene>
<dbReference type="HOGENOM" id="CLU_032834_1_0_1"/>
<protein>
    <recommendedName>
        <fullName evidence="2">Carbohydrate kinase PfkB domain-containing protein</fullName>
    </recommendedName>
</protein>
<dbReference type="PANTHER" id="PTHR47098:SF2">
    <property type="entry name" value="PROTEIN MAK32"/>
    <property type="match status" value="1"/>
</dbReference>